<sequence length="104" mass="12374">MYYRVDIEFEDIHGPESLDEDTLEYYLAKYIRKYCGQAYPVEVVVMDKDEYCITYQLQVQWHRDTKDWLGPYGMQDVVGKVLRDAGEYPVALSVELLEFDEEED</sequence>
<dbReference type="OrthoDB" id="40406at10239"/>
<dbReference type="RefSeq" id="YP_007238117.1">
    <property type="nucleotide sequence ID" value="NC_019933.2"/>
</dbReference>
<proteinExistence type="predicted"/>
<evidence type="ECO:0000313" key="1">
    <source>
        <dbReference type="EMBL" id="BAM29119.1"/>
    </source>
</evidence>
<evidence type="ECO:0000313" key="2">
    <source>
        <dbReference type="Proteomes" id="UP000003122"/>
    </source>
</evidence>
<accession>I7GSM1</accession>
<dbReference type="KEGG" id="vg:14297634"/>
<keyword evidence="2" id="KW-1185">Reference proteome</keyword>
<dbReference type="GeneID" id="14297634"/>
<name>I7GSM1_9CAUD</name>
<reference evidence="1 2" key="1">
    <citation type="journal article" date="2014" name="Appl. Environ. Microbiol.">
        <title>Characterization of Bacteriophages Cp1 and Cp2, the Strain-Typing Agents for Xanthomonas axonopodis pv. citri.</title>
        <authorList>
            <person name="Ahmad A.A."/>
            <person name="Ogawa M."/>
            <person name="Kawasaki T."/>
            <person name="Fujie M."/>
            <person name="Yamada T."/>
        </authorList>
    </citation>
    <scope>NUCLEOTIDE SEQUENCE [LARGE SCALE GENOMIC DNA]</scope>
</reference>
<dbReference type="EMBL" id="AB720063">
    <property type="protein sequence ID" value="BAM29119.1"/>
    <property type="molecule type" value="Genomic_DNA"/>
</dbReference>
<dbReference type="Proteomes" id="UP000003122">
    <property type="component" value="Segment"/>
</dbReference>
<protein>
    <submittedName>
        <fullName evidence="1">Uncharacterized protein</fullName>
    </submittedName>
</protein>
<organism evidence="1 2">
    <name type="scientific">Xanthomonas phage CP1</name>
    <dbReference type="NCBI Taxonomy" id="2994055"/>
    <lineage>
        <taxon>Viruses</taxon>
        <taxon>Duplodnaviria</taxon>
        <taxon>Heunggongvirae</taxon>
        <taxon>Uroviricota</taxon>
        <taxon>Caudoviricetes</taxon>
        <taxon>Klementvirus</taxon>
        <taxon>Klementvirus CP1</taxon>
    </lineage>
</organism>